<organism evidence="2 3">
    <name type="scientific">Nocardioides albidus</name>
    <dbReference type="NCBI Taxonomy" id="1517589"/>
    <lineage>
        <taxon>Bacteria</taxon>
        <taxon>Bacillati</taxon>
        <taxon>Actinomycetota</taxon>
        <taxon>Actinomycetes</taxon>
        <taxon>Propionibacteriales</taxon>
        <taxon>Nocardioidaceae</taxon>
        <taxon>Nocardioides</taxon>
    </lineage>
</organism>
<feature type="region of interest" description="Disordered" evidence="1">
    <location>
        <begin position="1"/>
        <end position="20"/>
    </location>
</feature>
<dbReference type="RefSeq" id="WP_139622918.1">
    <property type="nucleotide sequence ID" value="NZ_VDMP01000024.1"/>
</dbReference>
<feature type="compositionally biased region" description="Pro residues" evidence="1">
    <location>
        <begin position="1"/>
        <end position="12"/>
    </location>
</feature>
<evidence type="ECO:0000313" key="2">
    <source>
        <dbReference type="EMBL" id="TNM39427.1"/>
    </source>
</evidence>
<gene>
    <name evidence="2" type="ORF">FHP29_10960</name>
</gene>
<reference evidence="2 3" key="1">
    <citation type="journal article" date="2016" name="Int. J. Syst. Evol. Microbiol.">
        <title>Nocardioides albidus sp. nov., an actinobacterium isolated from garden soil.</title>
        <authorList>
            <person name="Singh H."/>
            <person name="Du J."/>
            <person name="Trinh H."/>
            <person name="Won K."/>
            <person name="Yang J.E."/>
            <person name="Yin C."/>
            <person name="Kook M."/>
            <person name="Yi T.H."/>
        </authorList>
    </citation>
    <scope>NUCLEOTIDE SEQUENCE [LARGE SCALE GENOMIC DNA]</scope>
    <source>
        <strain evidence="2 3">CCTCC AB 2015297</strain>
    </source>
</reference>
<accession>A0A5C4VUA2</accession>
<comment type="caution">
    <text evidence="2">The sequence shown here is derived from an EMBL/GenBank/DDBJ whole genome shotgun (WGS) entry which is preliminary data.</text>
</comment>
<proteinExistence type="predicted"/>
<dbReference type="OrthoDB" id="3214648at2"/>
<evidence type="ECO:0000256" key="1">
    <source>
        <dbReference type="SAM" id="MobiDB-lite"/>
    </source>
</evidence>
<dbReference type="AlphaFoldDB" id="A0A5C4VUA2"/>
<keyword evidence="3" id="KW-1185">Reference proteome</keyword>
<evidence type="ECO:0000313" key="3">
    <source>
        <dbReference type="Proteomes" id="UP000313231"/>
    </source>
</evidence>
<dbReference type="EMBL" id="VDMP01000024">
    <property type="protein sequence ID" value="TNM39427.1"/>
    <property type="molecule type" value="Genomic_DNA"/>
</dbReference>
<protein>
    <submittedName>
        <fullName evidence="2">Uncharacterized protein</fullName>
    </submittedName>
</protein>
<sequence>MTLPEQPSPYRPAAPADNPWHWRLEDASGAEVTLSGPDAEQYADVAFPSQGDAESWIGETWSALADLGVTHVTLFDVDREVYGPMSLSA</sequence>
<dbReference type="Proteomes" id="UP000313231">
    <property type="component" value="Unassembled WGS sequence"/>
</dbReference>
<name>A0A5C4VUA2_9ACTN</name>